<feature type="compositionally biased region" description="Polar residues" evidence="1">
    <location>
        <begin position="73"/>
        <end position="88"/>
    </location>
</feature>
<evidence type="ECO:0000313" key="3">
    <source>
        <dbReference type="Proteomes" id="UP000265618"/>
    </source>
</evidence>
<evidence type="ECO:0000313" key="2">
    <source>
        <dbReference type="EMBL" id="GIQ84517.1"/>
    </source>
</evidence>
<feature type="compositionally biased region" description="Basic residues" evidence="1">
    <location>
        <begin position="10"/>
        <end position="20"/>
    </location>
</feature>
<gene>
    <name evidence="2" type="ORF">KIPB_006022</name>
</gene>
<sequence length="195" mass="20531">MSGEAERNTPQKKGKGKGRRALFFAAISTPKATKKVQTKSGGGTQSNPAPTTTEKKPSQKSLLTSGVPATRLPSHTSHTPVSRGTTSTGRRKKVNRFGYEAPLQVSDELAQTGDLSPEAVCAANTTPALGMITAQQYLKEAVRLGVWGAEAGAADPYGKGAKLLQAKIGEIQKELPDATAISYEDGAPRLHYGNQ</sequence>
<feature type="non-terminal residue" evidence="2">
    <location>
        <position position="1"/>
    </location>
</feature>
<accession>A0A9K3CXX8</accession>
<keyword evidence="3" id="KW-1185">Reference proteome</keyword>
<proteinExistence type="predicted"/>
<organism evidence="2 3">
    <name type="scientific">Kipferlia bialata</name>
    <dbReference type="NCBI Taxonomy" id="797122"/>
    <lineage>
        <taxon>Eukaryota</taxon>
        <taxon>Metamonada</taxon>
        <taxon>Carpediemonas-like organisms</taxon>
        <taxon>Kipferlia</taxon>
    </lineage>
</organism>
<dbReference type="AlphaFoldDB" id="A0A9K3CXX8"/>
<feature type="region of interest" description="Disordered" evidence="1">
    <location>
        <begin position="1"/>
        <end position="93"/>
    </location>
</feature>
<comment type="caution">
    <text evidence="2">The sequence shown here is derived from an EMBL/GenBank/DDBJ whole genome shotgun (WGS) entry which is preliminary data.</text>
</comment>
<evidence type="ECO:0000256" key="1">
    <source>
        <dbReference type="SAM" id="MobiDB-lite"/>
    </source>
</evidence>
<name>A0A9K3CXX8_9EUKA</name>
<reference evidence="2 3" key="1">
    <citation type="journal article" date="2018" name="PLoS ONE">
        <title>The draft genome of Kipferlia bialata reveals reductive genome evolution in fornicate parasites.</title>
        <authorList>
            <person name="Tanifuji G."/>
            <person name="Takabayashi S."/>
            <person name="Kume K."/>
            <person name="Takagi M."/>
            <person name="Nakayama T."/>
            <person name="Kamikawa R."/>
            <person name="Inagaki Y."/>
            <person name="Hashimoto T."/>
        </authorList>
    </citation>
    <scope>NUCLEOTIDE SEQUENCE [LARGE SCALE GENOMIC DNA]</scope>
    <source>
        <strain evidence="2">NY0173</strain>
    </source>
</reference>
<dbReference type="Proteomes" id="UP000265618">
    <property type="component" value="Unassembled WGS sequence"/>
</dbReference>
<dbReference type="EMBL" id="BDIP01001494">
    <property type="protein sequence ID" value="GIQ84517.1"/>
    <property type="molecule type" value="Genomic_DNA"/>
</dbReference>
<protein>
    <submittedName>
        <fullName evidence="2">Uncharacterized protein</fullName>
    </submittedName>
</protein>